<evidence type="ECO:0000313" key="1">
    <source>
        <dbReference type="EMBL" id="MFD0766940.1"/>
    </source>
</evidence>
<reference evidence="2" key="1">
    <citation type="journal article" date="2019" name="Int. J. Syst. Evol. Microbiol.">
        <title>The Global Catalogue of Microorganisms (GCM) 10K type strain sequencing project: providing services to taxonomists for standard genome sequencing and annotation.</title>
        <authorList>
            <consortium name="The Broad Institute Genomics Platform"/>
            <consortium name="The Broad Institute Genome Sequencing Center for Infectious Disease"/>
            <person name="Wu L."/>
            <person name="Ma J."/>
        </authorList>
    </citation>
    <scope>NUCLEOTIDE SEQUENCE [LARGE SCALE GENOMIC DNA]</scope>
    <source>
        <strain evidence="2">CCUG 60742</strain>
    </source>
</reference>
<evidence type="ECO:0000313" key="2">
    <source>
        <dbReference type="Proteomes" id="UP001597073"/>
    </source>
</evidence>
<dbReference type="RefSeq" id="WP_377145305.1">
    <property type="nucleotide sequence ID" value="NZ_JBHTIA010000013.1"/>
</dbReference>
<keyword evidence="2" id="KW-1185">Reference proteome</keyword>
<dbReference type="EMBL" id="JBHTIA010000013">
    <property type="protein sequence ID" value="MFD0766940.1"/>
    <property type="molecule type" value="Genomic_DNA"/>
</dbReference>
<accession>A0ABW2ZLR3</accession>
<dbReference type="Proteomes" id="UP001597073">
    <property type="component" value="Unassembled WGS sequence"/>
</dbReference>
<organism evidence="1 2">
    <name type="scientific">Mucilaginibacter lutimaris</name>
    <dbReference type="NCBI Taxonomy" id="931629"/>
    <lineage>
        <taxon>Bacteria</taxon>
        <taxon>Pseudomonadati</taxon>
        <taxon>Bacteroidota</taxon>
        <taxon>Sphingobacteriia</taxon>
        <taxon>Sphingobacteriales</taxon>
        <taxon>Sphingobacteriaceae</taxon>
        <taxon>Mucilaginibacter</taxon>
    </lineage>
</organism>
<sequence>MRVNRVQYTTTAAFAPVNSANIAAIMLEVKQLNIPGIKCSCWLLPDGKTFMHLDQFVDDAAHDVLLSLASFKKFDSELWASGLEVDPVMINPTLVASTQDYF</sequence>
<gene>
    <name evidence="1" type="ORF">ACFQZI_18930</name>
</gene>
<protein>
    <submittedName>
        <fullName evidence="1">Uncharacterized protein</fullName>
    </submittedName>
</protein>
<name>A0ABW2ZLR3_9SPHI</name>
<proteinExistence type="predicted"/>
<comment type="caution">
    <text evidence="1">The sequence shown here is derived from an EMBL/GenBank/DDBJ whole genome shotgun (WGS) entry which is preliminary data.</text>
</comment>